<dbReference type="AlphaFoldDB" id="A0A1D1UKJ4"/>
<organism evidence="3 4">
    <name type="scientific">Ramazzottius varieornatus</name>
    <name type="common">Water bear</name>
    <name type="synonym">Tardigrade</name>
    <dbReference type="NCBI Taxonomy" id="947166"/>
    <lineage>
        <taxon>Eukaryota</taxon>
        <taxon>Metazoa</taxon>
        <taxon>Ecdysozoa</taxon>
        <taxon>Tardigrada</taxon>
        <taxon>Eutardigrada</taxon>
        <taxon>Parachela</taxon>
        <taxon>Hypsibioidea</taxon>
        <taxon>Ramazzottiidae</taxon>
        <taxon>Ramazzottius</taxon>
    </lineage>
</organism>
<dbReference type="GO" id="GO:0006516">
    <property type="term" value="P:glycoprotein catabolic process"/>
    <property type="evidence" value="ECO:0007669"/>
    <property type="project" value="InterPro"/>
</dbReference>
<evidence type="ECO:0000313" key="3">
    <source>
        <dbReference type="EMBL" id="GAU90219.1"/>
    </source>
</evidence>
<dbReference type="InterPro" id="IPR006588">
    <property type="entry name" value="Peptide_N_glycanase_PAW_dom"/>
</dbReference>
<protein>
    <recommendedName>
        <fullName evidence="2">PAW domain-containing protein</fullName>
    </recommendedName>
</protein>
<feature type="region of interest" description="Disordered" evidence="1">
    <location>
        <begin position="1"/>
        <end position="39"/>
    </location>
</feature>
<comment type="caution">
    <text evidence="3">The sequence shown here is derived from an EMBL/GenBank/DDBJ whole genome shotgun (WGS) entry which is preliminary data.</text>
</comment>
<evidence type="ECO:0000256" key="1">
    <source>
        <dbReference type="SAM" id="MobiDB-lite"/>
    </source>
</evidence>
<dbReference type="GO" id="GO:0005737">
    <property type="term" value="C:cytoplasm"/>
    <property type="evidence" value="ECO:0007669"/>
    <property type="project" value="InterPro"/>
</dbReference>
<dbReference type="Gene3D" id="2.60.120.1020">
    <property type="entry name" value="Peptide N glycanase, PAW domain"/>
    <property type="match status" value="1"/>
</dbReference>
<evidence type="ECO:0000313" key="4">
    <source>
        <dbReference type="Proteomes" id="UP000186922"/>
    </source>
</evidence>
<dbReference type="STRING" id="947166.A0A1D1UKJ4"/>
<gene>
    <name evidence="3" type="primary">RvY_02669-1</name>
    <name evidence="3" type="synonym">RvY_02669.1</name>
    <name evidence="3" type="ORF">RvY_02669</name>
</gene>
<dbReference type="Pfam" id="PF04721">
    <property type="entry name" value="PAW"/>
    <property type="match status" value="1"/>
</dbReference>
<proteinExistence type="predicted"/>
<dbReference type="InterPro" id="IPR038680">
    <property type="entry name" value="PAW_sf"/>
</dbReference>
<feature type="compositionally biased region" description="Low complexity" evidence="1">
    <location>
        <begin position="11"/>
        <end position="23"/>
    </location>
</feature>
<reference evidence="3 4" key="1">
    <citation type="journal article" date="2016" name="Nat. Commun.">
        <title>Extremotolerant tardigrade genome and improved radiotolerance of human cultured cells by tardigrade-unique protein.</title>
        <authorList>
            <person name="Hashimoto T."/>
            <person name="Horikawa D.D."/>
            <person name="Saito Y."/>
            <person name="Kuwahara H."/>
            <person name="Kozuka-Hata H."/>
            <person name="Shin-I T."/>
            <person name="Minakuchi Y."/>
            <person name="Ohishi K."/>
            <person name="Motoyama A."/>
            <person name="Aizu T."/>
            <person name="Enomoto A."/>
            <person name="Kondo K."/>
            <person name="Tanaka S."/>
            <person name="Hara Y."/>
            <person name="Koshikawa S."/>
            <person name="Sagara H."/>
            <person name="Miura T."/>
            <person name="Yokobori S."/>
            <person name="Miyagawa K."/>
            <person name="Suzuki Y."/>
            <person name="Kubo T."/>
            <person name="Oyama M."/>
            <person name="Kohara Y."/>
            <person name="Fujiyama A."/>
            <person name="Arakawa K."/>
            <person name="Katayama T."/>
            <person name="Toyoda A."/>
            <person name="Kunieda T."/>
        </authorList>
    </citation>
    <scope>NUCLEOTIDE SEQUENCE [LARGE SCALE GENOMIC DNA]</scope>
    <source>
        <strain evidence="3 4">YOKOZUNA-1</strain>
    </source>
</reference>
<name>A0A1D1UKJ4_RAMVA</name>
<evidence type="ECO:0000259" key="2">
    <source>
        <dbReference type="Pfam" id="PF04721"/>
    </source>
</evidence>
<feature type="domain" description="PAW" evidence="2">
    <location>
        <begin position="59"/>
        <end position="234"/>
    </location>
</feature>
<dbReference type="InterPro" id="IPR008979">
    <property type="entry name" value="Galactose-bd-like_sf"/>
</dbReference>
<sequence length="272" mass="31193">MEPKGTPNFVFPPDRFPSFSSSSHDQLDAPQEEFGPPISCDPTSRLYVDNGLKIWQPGHVFSPRGPERDGKTMEVLYNAVDDAYLQPRLPNTGTGTTGPTRWQSCAWRYCNIAHVMEHDWKMAYLTRENIHVTPEGNILDGFIEYRFDLREAGLQVKKLSLRLPCTNFRDGKVRVLVCSREDYTVLLDTQRTTEVFRAQGWDHFIIRAELSGKEQLGNYVTTYQNAQIFRQPFALPQWGNQSVWNSSFHVVIEMQDADMHNLNKGTSLRCSS</sequence>
<keyword evidence="4" id="KW-1185">Reference proteome</keyword>
<accession>A0A1D1UKJ4</accession>
<dbReference type="Proteomes" id="UP000186922">
    <property type="component" value="Unassembled WGS sequence"/>
</dbReference>
<dbReference type="EMBL" id="BDGG01000001">
    <property type="protein sequence ID" value="GAU90219.1"/>
    <property type="molecule type" value="Genomic_DNA"/>
</dbReference>
<dbReference type="SUPFAM" id="SSF49785">
    <property type="entry name" value="Galactose-binding domain-like"/>
    <property type="match status" value="1"/>
</dbReference>